<protein>
    <submittedName>
        <fullName evidence="2">Peptidase-like</fullName>
    </submittedName>
</protein>
<evidence type="ECO:0000256" key="1">
    <source>
        <dbReference type="SAM" id="MobiDB-lite"/>
    </source>
</evidence>
<evidence type="ECO:0000313" key="2">
    <source>
        <dbReference type="EMBL" id="ABG50203.1"/>
    </source>
</evidence>
<feature type="region of interest" description="Disordered" evidence="1">
    <location>
        <begin position="264"/>
        <end position="289"/>
    </location>
</feature>
<dbReference type="SUPFAM" id="SSF89260">
    <property type="entry name" value="Collagen-binding domain"/>
    <property type="match status" value="1"/>
</dbReference>
<name>Q117X1_TRIEI</name>
<dbReference type="KEGG" id="ter:Tery_0783"/>
<accession>Q117X1</accession>
<dbReference type="RefSeq" id="WP_011610595.1">
    <property type="nucleotide sequence ID" value="NC_008312.1"/>
</dbReference>
<dbReference type="HOGENOM" id="CLU_606833_0_0_3"/>
<dbReference type="OrthoDB" id="10012023at2"/>
<proteinExistence type="predicted"/>
<dbReference type="AlphaFoldDB" id="Q117X1"/>
<gene>
    <name evidence="2" type="ordered locus">Tery_0783</name>
</gene>
<feature type="compositionally biased region" description="Pro residues" evidence="1">
    <location>
        <begin position="264"/>
        <end position="285"/>
    </location>
</feature>
<reference evidence="2" key="1">
    <citation type="submission" date="2006-06" db="EMBL/GenBank/DDBJ databases">
        <title>Complete sequence of Trichodesmium erythraeum IMS101.</title>
        <authorList>
            <consortium name="US DOE Joint Genome Institute"/>
            <person name="Copeland A."/>
            <person name="Lucas S."/>
            <person name="Lapidus A."/>
            <person name="Barry K."/>
            <person name="Detter J.C."/>
            <person name="Glavina del Rio T."/>
            <person name="Hammon N."/>
            <person name="Israni S."/>
            <person name="Dalin E."/>
            <person name="Tice H."/>
            <person name="Pitluck S."/>
            <person name="Kiss H."/>
            <person name="Munk A.C."/>
            <person name="Brettin T."/>
            <person name="Bruce D."/>
            <person name="Han C."/>
            <person name="Tapia R."/>
            <person name="Gilna P."/>
            <person name="Schmutz J."/>
            <person name="Larimer F."/>
            <person name="Land M."/>
            <person name="Hauser L."/>
            <person name="Kyrpides N."/>
            <person name="Kim E."/>
            <person name="Richardson P."/>
        </authorList>
    </citation>
    <scope>NUCLEOTIDE SEQUENCE [LARGE SCALE GENOMIC DNA]</scope>
    <source>
        <strain evidence="2">IMS101</strain>
    </source>
</reference>
<dbReference type="eggNOG" id="COG2931">
    <property type="taxonomic scope" value="Bacteria"/>
</dbReference>
<organism evidence="2">
    <name type="scientific">Trichodesmium erythraeum (strain IMS101)</name>
    <dbReference type="NCBI Taxonomy" id="203124"/>
    <lineage>
        <taxon>Bacteria</taxon>
        <taxon>Bacillati</taxon>
        <taxon>Cyanobacteriota</taxon>
        <taxon>Cyanophyceae</taxon>
        <taxon>Oscillatoriophycideae</taxon>
        <taxon>Oscillatoriales</taxon>
        <taxon>Microcoleaceae</taxon>
        <taxon>Trichodesmium</taxon>
    </lineage>
</organism>
<dbReference type="EMBL" id="CP000393">
    <property type="protein sequence ID" value="ABG50203.1"/>
    <property type="molecule type" value="Genomic_DNA"/>
</dbReference>
<sequence>MATNSNDSINEVIQLGTLFPQTPITRSGTINDLDKLDLYGLTVDAPLNSGIALQNLTGNIDLEVLDSNGNLIARGNNLGTSNEAFQAVFSTPGQYFINVFQTSPGIASDYELALFPRDANVSLFTGDTNTYSINNNNDDPRTPDFLGTLVPEEQISDSARINNLDRIDNYSFIAEQPLIVGVAFEKSNSNIEIAVLDSNRNLIERSQNFDQLSEKFQVFLPNPDTYNITIFQPESVSDDSFSDYDLSLFPSAFDMNSDIIPSVPPATPISPEPPTDPVTPTPPISPELQGVNVSIDSIIDRTDETVRNRENTAFVFKEDYLLNATPNTPITIDLISNNSDFDPLLEVYQIPQDSLLTPERRQIPIAANDNGGNDVNNVNARIGPEVEADIPEISSQLTLLPEFNYLVRVTYTSDLPLDGSFALSGSIDNGFVNFQRVLSGNPIGEIIGGEP</sequence>
<dbReference type="Gene3D" id="2.60.120.380">
    <property type="match status" value="2"/>
</dbReference>